<gene>
    <name evidence="1" type="ORF">BOTBODRAFT_181943</name>
</gene>
<evidence type="ECO:0000313" key="1">
    <source>
        <dbReference type="EMBL" id="KDQ06073.1"/>
    </source>
</evidence>
<dbReference type="EMBL" id="KL198158">
    <property type="protein sequence ID" value="KDQ06073.1"/>
    <property type="molecule type" value="Genomic_DNA"/>
</dbReference>
<sequence length="77" mass="8383">MDKDTAVDVGSLLGFLNMHDIIPTLPTPSKTTTTTTMITTTIPPPHPSSWTAARRLGQGKEYKALRSTCQEPIVTRS</sequence>
<dbReference type="AlphaFoldDB" id="A0A067LS46"/>
<evidence type="ECO:0000313" key="2">
    <source>
        <dbReference type="Proteomes" id="UP000027195"/>
    </source>
</evidence>
<reference evidence="2" key="1">
    <citation type="journal article" date="2014" name="Proc. Natl. Acad. Sci. U.S.A.">
        <title>Extensive sampling of basidiomycete genomes demonstrates inadequacy of the white-rot/brown-rot paradigm for wood decay fungi.</title>
        <authorList>
            <person name="Riley R."/>
            <person name="Salamov A.A."/>
            <person name="Brown D.W."/>
            <person name="Nagy L.G."/>
            <person name="Floudas D."/>
            <person name="Held B.W."/>
            <person name="Levasseur A."/>
            <person name="Lombard V."/>
            <person name="Morin E."/>
            <person name="Otillar R."/>
            <person name="Lindquist E.A."/>
            <person name="Sun H."/>
            <person name="LaButti K.M."/>
            <person name="Schmutz J."/>
            <person name="Jabbour D."/>
            <person name="Luo H."/>
            <person name="Baker S.E."/>
            <person name="Pisabarro A.G."/>
            <person name="Walton J.D."/>
            <person name="Blanchette R.A."/>
            <person name="Henrissat B."/>
            <person name="Martin F."/>
            <person name="Cullen D."/>
            <person name="Hibbett D.S."/>
            <person name="Grigoriev I.V."/>
        </authorList>
    </citation>
    <scope>NUCLEOTIDE SEQUENCE [LARGE SCALE GENOMIC DNA]</scope>
    <source>
        <strain evidence="2">FD-172 SS1</strain>
    </source>
</reference>
<protein>
    <submittedName>
        <fullName evidence="1">Uncharacterized protein</fullName>
    </submittedName>
</protein>
<dbReference type="HOGENOM" id="CLU_2637741_0_0_1"/>
<dbReference type="InParanoid" id="A0A067LS46"/>
<name>A0A067LS46_BOTB1</name>
<keyword evidence="2" id="KW-1185">Reference proteome</keyword>
<proteinExistence type="predicted"/>
<accession>A0A067LS46</accession>
<organism evidence="1 2">
    <name type="scientific">Botryobasidium botryosum (strain FD-172 SS1)</name>
    <dbReference type="NCBI Taxonomy" id="930990"/>
    <lineage>
        <taxon>Eukaryota</taxon>
        <taxon>Fungi</taxon>
        <taxon>Dikarya</taxon>
        <taxon>Basidiomycota</taxon>
        <taxon>Agaricomycotina</taxon>
        <taxon>Agaricomycetes</taxon>
        <taxon>Cantharellales</taxon>
        <taxon>Botryobasidiaceae</taxon>
        <taxon>Botryobasidium</taxon>
    </lineage>
</organism>
<dbReference type="Proteomes" id="UP000027195">
    <property type="component" value="Unassembled WGS sequence"/>
</dbReference>